<evidence type="ECO:0000256" key="13">
    <source>
        <dbReference type="SAM" id="MobiDB-lite"/>
    </source>
</evidence>
<dbReference type="SUPFAM" id="SSF63380">
    <property type="entry name" value="Riboflavin synthase domain-like"/>
    <property type="match status" value="1"/>
</dbReference>
<sequence>MRNGLDVTGEDLLLLYASQNGNAKVIAEDLYEVCVSNGLKCELKCCSQVDELDGKTCIVLIASTTGDGEPPDTARKFWRRLNKRDTTSTTTPLASLYYTVLGLGDTNYTNFCNFGKSVDQKLCSLGAKRFYECGWADDGTGLEVVVEPWIENLPSALRTHLSTIQHQPHLTNTTQSTRNTREVIFEGSCACGELMEIESDKEGKVNDGNMNENTEVKESKDIPDVMKSGPDVGDLKIEQSNSSNSMSDSGLVSEVERTIKHNHNNQKQTIVVENGRMREETKDKLLTIAAKYKIDLLSQEEVENLPLTSCAFPLETKLTLPILPPSYLSISYQESAEELLTNLDTSPYPSAASEPIDTIVESVKRLTRYDAIKTTLEVKLRLPNNTLDKFEYEPGDSYGVLVRNPKCDVEILLYLLGLTGQADNIFELSVMLDTKKKCATVPSFIPARGFLRNILESCVDIRAIPKKPLVRSLVEHTADPKERRRLQELVSREGAGEYSQHIRGANLSLLDLLIIFRSCQPPITTLLEHLPRLLPRAYSVISSPLIDQSCVTFACNIIEIPRMNSVTYSRRGISTGWFSSLCKDLCDAEDIAQPMGNLTLNAHRDIHAEIYKRSNQNFHLPKQAATPIIMVGPGTGVAPFVGFLRHREKIMAINQEQKFGESWLFFGCRHRERDFLFKEELQRFEQKQILNHFIVSFSREEEINIGSKYVQHNIVKHGNVLANLLFNLQAIIYICGDAQNMAKDVFEAFVNVLDVHVDIPDFKPREYLAEMQLQRRYLQDIWA</sequence>
<feature type="region of interest" description="Disordered" evidence="13">
    <location>
        <begin position="203"/>
        <end position="249"/>
    </location>
</feature>
<dbReference type="InterPro" id="IPR001709">
    <property type="entry name" value="Flavoprot_Pyr_Nucl_cyt_Rdtase"/>
</dbReference>
<dbReference type="Pfam" id="PF00175">
    <property type="entry name" value="NAD_binding_1"/>
    <property type="match status" value="1"/>
</dbReference>
<dbReference type="InterPro" id="IPR003097">
    <property type="entry name" value="CysJ-like_FAD-binding"/>
</dbReference>
<keyword evidence="10" id="KW-0486">Methionine biosynthesis</keyword>
<dbReference type="GO" id="GO:0010181">
    <property type="term" value="F:FMN binding"/>
    <property type="evidence" value="ECO:0007669"/>
    <property type="project" value="InterPro"/>
</dbReference>
<dbReference type="SUPFAM" id="SSF52343">
    <property type="entry name" value="Ferredoxin reductase-like, C-terminal NADP-linked domain"/>
    <property type="match status" value="1"/>
</dbReference>
<dbReference type="InterPro" id="IPR017938">
    <property type="entry name" value="Riboflavin_synthase-like_b-brl"/>
</dbReference>
<evidence type="ECO:0000259" key="15">
    <source>
        <dbReference type="PROSITE" id="PS51384"/>
    </source>
</evidence>
<feature type="compositionally biased region" description="Low complexity" evidence="13">
    <location>
        <begin position="240"/>
        <end position="249"/>
    </location>
</feature>
<comment type="caution">
    <text evidence="16">The sequence shown here is derived from an EMBL/GenBank/DDBJ whole genome shotgun (WGS) entry which is preliminary data.</text>
</comment>
<dbReference type="FunFam" id="3.40.50.360:FF:000059">
    <property type="entry name" value="5-methyltetrahydrofolate-homocysteine methyltransferase reductase"/>
    <property type="match status" value="1"/>
</dbReference>
<evidence type="ECO:0000256" key="2">
    <source>
        <dbReference type="ARBA" id="ARBA00001974"/>
    </source>
</evidence>
<dbReference type="InterPro" id="IPR017927">
    <property type="entry name" value="FAD-bd_FR_type"/>
</dbReference>
<dbReference type="InterPro" id="IPR001433">
    <property type="entry name" value="OxRdtase_FAD/NAD-bd"/>
</dbReference>
<comment type="cofactor">
    <cofactor evidence="2">
        <name>FAD</name>
        <dbReference type="ChEBI" id="CHEBI:57692"/>
    </cofactor>
</comment>
<dbReference type="GO" id="GO:0005829">
    <property type="term" value="C:cytosol"/>
    <property type="evidence" value="ECO:0007669"/>
    <property type="project" value="TreeGrafter"/>
</dbReference>
<dbReference type="InterPro" id="IPR029039">
    <property type="entry name" value="Flavoprotein-like_sf"/>
</dbReference>
<keyword evidence="6" id="KW-0949">S-adenosyl-L-methionine</keyword>
<evidence type="ECO:0000256" key="3">
    <source>
        <dbReference type="ARBA" id="ARBA00022605"/>
    </source>
</evidence>
<dbReference type="PROSITE" id="PS50902">
    <property type="entry name" value="FLAVODOXIN_LIKE"/>
    <property type="match status" value="1"/>
</dbReference>
<evidence type="ECO:0000256" key="6">
    <source>
        <dbReference type="ARBA" id="ARBA00022691"/>
    </source>
</evidence>
<dbReference type="PRINTS" id="PR00369">
    <property type="entry name" value="FLAVODOXIN"/>
</dbReference>
<dbReference type="InterPro" id="IPR001094">
    <property type="entry name" value="Flavdoxin-like"/>
</dbReference>
<evidence type="ECO:0000256" key="4">
    <source>
        <dbReference type="ARBA" id="ARBA00022630"/>
    </source>
</evidence>
<dbReference type="InterPro" id="IPR023173">
    <property type="entry name" value="NADPH_Cyt_P450_Rdtase_alpha"/>
</dbReference>
<dbReference type="Gene3D" id="3.40.50.360">
    <property type="match status" value="1"/>
</dbReference>
<dbReference type="Proteomes" id="UP001292094">
    <property type="component" value="Unassembled WGS sequence"/>
</dbReference>
<evidence type="ECO:0000256" key="9">
    <source>
        <dbReference type="ARBA" id="ARBA00023002"/>
    </source>
</evidence>
<dbReference type="GO" id="GO:0050667">
    <property type="term" value="P:homocysteine metabolic process"/>
    <property type="evidence" value="ECO:0007669"/>
    <property type="project" value="TreeGrafter"/>
</dbReference>
<feature type="domain" description="FAD-binding FR-type" evidence="15">
    <location>
        <begin position="353"/>
        <end position="621"/>
    </location>
</feature>
<evidence type="ECO:0000256" key="5">
    <source>
        <dbReference type="ARBA" id="ARBA00022643"/>
    </source>
</evidence>
<keyword evidence="8" id="KW-0521">NADP</keyword>
<dbReference type="SUPFAM" id="SSF52218">
    <property type="entry name" value="Flavoproteins"/>
    <property type="match status" value="1"/>
</dbReference>
<dbReference type="FunFam" id="3.40.50.80:FF:000018">
    <property type="entry name" value="NADPH--cytochrome P450 reductase"/>
    <property type="match status" value="1"/>
</dbReference>
<evidence type="ECO:0000256" key="11">
    <source>
        <dbReference type="ARBA" id="ARBA00039088"/>
    </source>
</evidence>
<dbReference type="EC" id="1.16.1.8" evidence="11"/>
<evidence type="ECO:0000256" key="10">
    <source>
        <dbReference type="ARBA" id="ARBA00023167"/>
    </source>
</evidence>
<feature type="domain" description="Flavodoxin-like" evidence="14">
    <location>
        <begin position="12"/>
        <end position="154"/>
    </location>
</feature>
<name>A0AAE1UJF8_9EUCA</name>
<gene>
    <name evidence="16" type="ORF">Pmani_008573</name>
</gene>
<evidence type="ECO:0000313" key="17">
    <source>
        <dbReference type="Proteomes" id="UP001292094"/>
    </source>
</evidence>
<proteinExistence type="predicted"/>
<comment type="cofactor">
    <cofactor evidence="1">
        <name>FMN</name>
        <dbReference type="ChEBI" id="CHEBI:58210"/>
    </cofactor>
</comment>
<dbReference type="PANTHER" id="PTHR19384">
    <property type="entry name" value="NITRIC OXIDE SYNTHASE-RELATED"/>
    <property type="match status" value="1"/>
</dbReference>
<dbReference type="GO" id="GO:0030586">
    <property type="term" value="F:[methionine synthase] reductase (NADPH) activity"/>
    <property type="evidence" value="ECO:0007669"/>
    <property type="project" value="UniProtKB-EC"/>
</dbReference>
<dbReference type="Pfam" id="PF00667">
    <property type="entry name" value="FAD_binding_1"/>
    <property type="match status" value="1"/>
</dbReference>
<evidence type="ECO:0000256" key="1">
    <source>
        <dbReference type="ARBA" id="ARBA00001917"/>
    </source>
</evidence>
<feature type="compositionally biased region" description="Basic and acidic residues" evidence="13">
    <location>
        <begin position="214"/>
        <end position="224"/>
    </location>
</feature>
<evidence type="ECO:0000256" key="8">
    <source>
        <dbReference type="ARBA" id="ARBA00022857"/>
    </source>
</evidence>
<dbReference type="GO" id="GO:0050660">
    <property type="term" value="F:flavin adenine dinucleotide binding"/>
    <property type="evidence" value="ECO:0007669"/>
    <property type="project" value="TreeGrafter"/>
</dbReference>
<dbReference type="PROSITE" id="PS51384">
    <property type="entry name" value="FAD_FR"/>
    <property type="match status" value="1"/>
</dbReference>
<evidence type="ECO:0000256" key="7">
    <source>
        <dbReference type="ARBA" id="ARBA00022827"/>
    </source>
</evidence>
<dbReference type="Pfam" id="PF00258">
    <property type="entry name" value="Flavodoxin_1"/>
    <property type="match status" value="1"/>
</dbReference>
<keyword evidence="4" id="KW-0285">Flavoprotein</keyword>
<keyword evidence="9" id="KW-0560">Oxidoreductase</keyword>
<protein>
    <recommendedName>
        <fullName evidence="12">Methionine synthase reductase</fullName>
        <ecNumber evidence="11">1.16.1.8</ecNumber>
    </recommendedName>
</protein>
<dbReference type="EMBL" id="JAWZYT010000656">
    <property type="protein sequence ID" value="KAK4320569.1"/>
    <property type="molecule type" value="Genomic_DNA"/>
</dbReference>
<dbReference type="Gene3D" id="1.20.990.10">
    <property type="entry name" value="NADPH-cytochrome p450 Reductase, Chain A, domain 3"/>
    <property type="match status" value="1"/>
</dbReference>
<evidence type="ECO:0000313" key="16">
    <source>
        <dbReference type="EMBL" id="KAK4320569.1"/>
    </source>
</evidence>
<dbReference type="AlphaFoldDB" id="A0AAE1UJF8"/>
<dbReference type="InterPro" id="IPR008254">
    <property type="entry name" value="Flavodoxin/NO_synth"/>
</dbReference>
<dbReference type="Gene3D" id="3.40.50.80">
    <property type="entry name" value="Nucleotide-binding domain of ferredoxin-NADP reductase (FNR) module"/>
    <property type="match status" value="1"/>
</dbReference>
<dbReference type="InterPro" id="IPR039261">
    <property type="entry name" value="FNR_nucleotide-bd"/>
</dbReference>
<dbReference type="FunFam" id="1.20.990.10:FF:000007">
    <property type="entry name" value="Methionine synthase reductase"/>
    <property type="match status" value="1"/>
</dbReference>
<reference evidence="16" key="1">
    <citation type="submission" date="2023-11" db="EMBL/GenBank/DDBJ databases">
        <title>Genome assemblies of two species of porcelain crab, Petrolisthes cinctipes and Petrolisthes manimaculis (Anomura: Porcellanidae).</title>
        <authorList>
            <person name="Angst P."/>
        </authorList>
    </citation>
    <scope>NUCLEOTIDE SEQUENCE</scope>
    <source>
        <strain evidence="16">PB745_02</strain>
        <tissue evidence="16">Gill</tissue>
    </source>
</reference>
<keyword evidence="17" id="KW-1185">Reference proteome</keyword>
<evidence type="ECO:0000256" key="12">
    <source>
        <dbReference type="ARBA" id="ARBA00040659"/>
    </source>
</evidence>
<dbReference type="GO" id="GO:0009086">
    <property type="term" value="P:methionine biosynthetic process"/>
    <property type="evidence" value="ECO:0007669"/>
    <property type="project" value="UniProtKB-KW"/>
</dbReference>
<accession>A0AAE1UJF8</accession>
<dbReference type="PANTHER" id="PTHR19384:SF84">
    <property type="entry name" value="METHIONINE SYNTHASE REDUCTASE"/>
    <property type="match status" value="1"/>
</dbReference>
<dbReference type="PRINTS" id="PR00371">
    <property type="entry name" value="FPNCR"/>
</dbReference>
<keyword evidence="3" id="KW-0028">Amino-acid biosynthesis</keyword>
<dbReference type="Gene3D" id="2.40.30.10">
    <property type="entry name" value="Translation factors"/>
    <property type="match status" value="1"/>
</dbReference>
<evidence type="ECO:0000259" key="14">
    <source>
        <dbReference type="PROSITE" id="PS50902"/>
    </source>
</evidence>
<keyword evidence="5" id="KW-0288">FMN</keyword>
<keyword evidence="7" id="KW-0274">FAD</keyword>
<organism evidence="16 17">
    <name type="scientific">Petrolisthes manimaculis</name>
    <dbReference type="NCBI Taxonomy" id="1843537"/>
    <lineage>
        <taxon>Eukaryota</taxon>
        <taxon>Metazoa</taxon>
        <taxon>Ecdysozoa</taxon>
        <taxon>Arthropoda</taxon>
        <taxon>Crustacea</taxon>
        <taxon>Multicrustacea</taxon>
        <taxon>Malacostraca</taxon>
        <taxon>Eumalacostraca</taxon>
        <taxon>Eucarida</taxon>
        <taxon>Decapoda</taxon>
        <taxon>Pleocyemata</taxon>
        <taxon>Anomura</taxon>
        <taxon>Galatheoidea</taxon>
        <taxon>Porcellanidae</taxon>
        <taxon>Petrolisthes</taxon>
    </lineage>
</organism>